<keyword evidence="1" id="KW-0472">Membrane</keyword>
<dbReference type="Gene3D" id="3.30.1150.10">
    <property type="match status" value="1"/>
</dbReference>
<dbReference type="GO" id="GO:0015891">
    <property type="term" value="P:siderophore transport"/>
    <property type="evidence" value="ECO:0007669"/>
    <property type="project" value="InterPro"/>
</dbReference>
<dbReference type="GO" id="GO:0015031">
    <property type="term" value="P:protein transport"/>
    <property type="evidence" value="ECO:0007669"/>
    <property type="project" value="UniProtKB-UniRule"/>
</dbReference>
<protein>
    <recommendedName>
        <fullName evidence="1">Protein TonB</fullName>
    </recommendedName>
</protein>
<dbReference type="InterPro" id="IPR037682">
    <property type="entry name" value="TonB_C"/>
</dbReference>
<evidence type="ECO:0000313" key="4">
    <source>
        <dbReference type="Proteomes" id="UP000478837"/>
    </source>
</evidence>
<keyword evidence="1" id="KW-0812">Transmembrane</keyword>
<evidence type="ECO:0000313" key="3">
    <source>
        <dbReference type="EMBL" id="NDW22258.1"/>
    </source>
</evidence>
<comment type="function">
    <text evidence="1">Interacts with outer membrane receptor proteins that carry out high-affinity binding and energy dependent uptake into the periplasmic space of specific substrates. It could act to transduce energy from the cytoplasmic membrane to specific energy-requiring processes in the outer membrane, resulting in the release into the periplasm of ligands bound by these outer membrane proteins.</text>
</comment>
<dbReference type="GO" id="GO:0031992">
    <property type="term" value="F:energy transducer activity"/>
    <property type="evidence" value="ECO:0007669"/>
    <property type="project" value="InterPro"/>
</dbReference>
<keyword evidence="1" id="KW-0653">Protein transport</keyword>
<keyword evidence="1" id="KW-1003">Cell membrane</keyword>
<comment type="similarity">
    <text evidence="1">Belongs to the TonB family.</text>
</comment>
<dbReference type="InterPro" id="IPR003538">
    <property type="entry name" value="TonB"/>
</dbReference>
<organism evidence="3 4">
    <name type="scientific">Alteromonas hispanica</name>
    <dbReference type="NCBI Taxonomy" id="315421"/>
    <lineage>
        <taxon>Bacteria</taxon>
        <taxon>Pseudomonadati</taxon>
        <taxon>Pseudomonadota</taxon>
        <taxon>Gammaproteobacteria</taxon>
        <taxon>Alteromonadales</taxon>
        <taxon>Alteromonadaceae</taxon>
        <taxon>Alteromonas/Salinimonas group</taxon>
        <taxon>Alteromonas</taxon>
    </lineage>
</organism>
<keyword evidence="1" id="KW-0735">Signal-anchor</keyword>
<dbReference type="AlphaFoldDB" id="A0A6L9MVQ3"/>
<dbReference type="PROSITE" id="PS52015">
    <property type="entry name" value="TONB_CTD"/>
    <property type="match status" value="1"/>
</dbReference>
<evidence type="ECO:0000256" key="1">
    <source>
        <dbReference type="RuleBase" id="RU362123"/>
    </source>
</evidence>
<dbReference type="GO" id="GO:0030288">
    <property type="term" value="C:outer membrane-bounded periplasmic space"/>
    <property type="evidence" value="ECO:0007669"/>
    <property type="project" value="InterPro"/>
</dbReference>
<dbReference type="PROSITE" id="PS51257">
    <property type="entry name" value="PROKAR_LIPOPROTEIN"/>
    <property type="match status" value="1"/>
</dbReference>
<sequence length="138" mass="15334">MKKILLFATTMLVIGCSSTDKNAVAPLDLTSSEELVKDYWVLSERAYPSYPVSAAKRKLNGCVVFQYVIDSEGEPQNIKTIKFLPDNTFVPEGKKALKKLRWKPSESNTSAQPVLTTVEWSFTLDDVAGTPDCKLESL</sequence>
<dbReference type="GO" id="GO:0005886">
    <property type="term" value="C:plasma membrane"/>
    <property type="evidence" value="ECO:0007669"/>
    <property type="project" value="UniProtKB-SubCell"/>
</dbReference>
<keyword evidence="1" id="KW-0813">Transport</keyword>
<gene>
    <name evidence="3" type="ORF">GTW09_12045</name>
</gene>
<comment type="caution">
    <text evidence="3">The sequence shown here is derived from an EMBL/GenBank/DDBJ whole genome shotgun (WGS) entry which is preliminary data.</text>
</comment>
<reference evidence="3 4" key="1">
    <citation type="submission" date="2020-01" db="EMBL/GenBank/DDBJ databases">
        <title>Genomes of bacteria type strains.</title>
        <authorList>
            <person name="Chen J."/>
            <person name="Zhu S."/>
            <person name="Yang J."/>
        </authorList>
    </citation>
    <scope>NUCLEOTIDE SEQUENCE [LARGE SCALE GENOMIC DNA]</scope>
    <source>
        <strain evidence="3 4">LMG 22958</strain>
    </source>
</reference>
<keyword evidence="1" id="KW-0997">Cell inner membrane</keyword>
<dbReference type="PRINTS" id="PR01374">
    <property type="entry name" value="TONBPROTEIN"/>
</dbReference>
<accession>A0A6L9MVQ3</accession>
<evidence type="ECO:0000259" key="2">
    <source>
        <dbReference type="PROSITE" id="PS52015"/>
    </source>
</evidence>
<keyword evidence="4" id="KW-1185">Reference proteome</keyword>
<dbReference type="Pfam" id="PF03544">
    <property type="entry name" value="TonB_C"/>
    <property type="match status" value="1"/>
</dbReference>
<feature type="domain" description="TonB C-terminal" evidence="2">
    <location>
        <begin position="35"/>
        <end position="131"/>
    </location>
</feature>
<name>A0A6L9MVQ3_9ALTE</name>
<dbReference type="SUPFAM" id="SSF74653">
    <property type="entry name" value="TolA/TonB C-terminal domain"/>
    <property type="match status" value="1"/>
</dbReference>
<dbReference type="EMBL" id="JAAAWP010000007">
    <property type="protein sequence ID" value="NDW22258.1"/>
    <property type="molecule type" value="Genomic_DNA"/>
</dbReference>
<dbReference type="Proteomes" id="UP000478837">
    <property type="component" value="Unassembled WGS sequence"/>
</dbReference>
<dbReference type="GO" id="GO:0055085">
    <property type="term" value="P:transmembrane transport"/>
    <property type="evidence" value="ECO:0007669"/>
    <property type="project" value="InterPro"/>
</dbReference>
<comment type="subcellular location">
    <subcellularLocation>
        <location evidence="1">Cell inner membrane</location>
        <topology evidence="1">Single-pass membrane protein</topology>
        <orientation evidence="1">Periplasmic side</orientation>
    </subcellularLocation>
</comment>
<dbReference type="RefSeq" id="WP_163112086.1">
    <property type="nucleotide sequence ID" value="NZ_JAAAWP010000007.1"/>
</dbReference>
<proteinExistence type="inferred from homology"/>